<dbReference type="eggNOG" id="ENOG502SBGD">
    <property type="taxonomic scope" value="Eukaryota"/>
</dbReference>
<dbReference type="Proteomes" id="UP000000709">
    <property type="component" value="Unassembled WGS sequence"/>
</dbReference>
<evidence type="ECO:0000313" key="1">
    <source>
        <dbReference type="EMBL" id="EGW34941.1"/>
    </source>
</evidence>
<evidence type="ECO:0000313" key="2">
    <source>
        <dbReference type="Proteomes" id="UP000000709"/>
    </source>
</evidence>
<dbReference type="GeneID" id="18869588"/>
<gene>
    <name evidence="1" type="ORF">SPAPADRAFT_131559</name>
</gene>
<accession>G3AFF2</accession>
<dbReference type="InParanoid" id="G3AFF2"/>
<dbReference type="EMBL" id="GL996499">
    <property type="protein sequence ID" value="EGW34941.1"/>
    <property type="molecule type" value="Genomic_DNA"/>
</dbReference>
<dbReference type="OMA" id="MQRRSEM"/>
<dbReference type="OrthoDB" id="7392499at2759"/>
<dbReference type="KEGG" id="spaa:SPAPADRAFT_131559"/>
<dbReference type="HOGENOM" id="CLU_2339329_0_0_1"/>
<dbReference type="AlphaFoldDB" id="G3AFF2"/>
<protein>
    <submittedName>
        <fullName evidence="1">Uncharacterized protein</fullName>
    </submittedName>
</protein>
<feature type="non-terminal residue" evidence="1">
    <location>
        <position position="1"/>
    </location>
</feature>
<proteinExistence type="predicted"/>
<dbReference type="RefSeq" id="XP_007372353.1">
    <property type="nucleotide sequence ID" value="XM_007372291.1"/>
</dbReference>
<keyword evidence="2" id="KW-1185">Reference proteome</keyword>
<reference evidence="1 2" key="1">
    <citation type="journal article" date="2011" name="Proc. Natl. Acad. Sci. U.S.A.">
        <title>Comparative genomics of xylose-fermenting fungi for enhanced biofuel production.</title>
        <authorList>
            <person name="Wohlbach D.J."/>
            <person name="Kuo A."/>
            <person name="Sato T.K."/>
            <person name="Potts K.M."/>
            <person name="Salamov A.A."/>
            <person name="LaButti K.M."/>
            <person name="Sun H."/>
            <person name="Clum A."/>
            <person name="Pangilinan J.L."/>
            <person name="Lindquist E.A."/>
            <person name="Lucas S."/>
            <person name="Lapidus A."/>
            <person name="Jin M."/>
            <person name="Gunawan C."/>
            <person name="Balan V."/>
            <person name="Dale B.E."/>
            <person name="Jeffries T.W."/>
            <person name="Zinkel R."/>
            <person name="Barry K.W."/>
            <person name="Grigoriev I.V."/>
            <person name="Gasch A.P."/>
        </authorList>
    </citation>
    <scope>NUCLEOTIDE SEQUENCE [LARGE SCALE GENOMIC DNA]</scope>
    <source>
        <strain evidence="2">NRRL Y-27907 / 11-Y1</strain>
    </source>
</reference>
<name>G3AFF2_SPAPN</name>
<sequence>IVMASNGHFLTQIPQPIHKVSEMKAILDAGVTSIHNFPVLTTGQLFLHSCLHFFGLHSSVETIAILSFLESVSPFVLFFARALILICLLSSDYCLSVG</sequence>
<organism evidence="2">
    <name type="scientific">Spathaspora passalidarum (strain NRRL Y-27907 / 11-Y1)</name>
    <dbReference type="NCBI Taxonomy" id="619300"/>
    <lineage>
        <taxon>Eukaryota</taxon>
        <taxon>Fungi</taxon>
        <taxon>Dikarya</taxon>
        <taxon>Ascomycota</taxon>
        <taxon>Saccharomycotina</taxon>
        <taxon>Pichiomycetes</taxon>
        <taxon>Debaryomycetaceae</taxon>
        <taxon>Spathaspora</taxon>
    </lineage>
</organism>